<keyword evidence="2" id="KW-1185">Reference proteome</keyword>
<name>A0A1I7KU11_9BACL</name>
<gene>
    <name evidence="1" type="ORF">SAMN05421543_11922</name>
</gene>
<accession>A0A1I7KU11</accession>
<protein>
    <submittedName>
        <fullName evidence="1">Uncharacterized protein</fullName>
    </submittedName>
</protein>
<evidence type="ECO:0000313" key="2">
    <source>
        <dbReference type="Proteomes" id="UP000183508"/>
    </source>
</evidence>
<dbReference type="RefSeq" id="WP_074954920.1">
    <property type="nucleotide sequence ID" value="NZ_FPBV01000019.1"/>
</dbReference>
<dbReference type="STRING" id="392015.SAMN05421543_11922"/>
<dbReference type="EMBL" id="FPBV01000019">
    <property type="protein sequence ID" value="SFV00905.1"/>
    <property type="molecule type" value="Genomic_DNA"/>
</dbReference>
<proteinExistence type="predicted"/>
<dbReference type="OrthoDB" id="2374195at2"/>
<reference evidence="2" key="1">
    <citation type="submission" date="2016-10" db="EMBL/GenBank/DDBJ databases">
        <authorList>
            <person name="Varghese N."/>
        </authorList>
    </citation>
    <scope>NUCLEOTIDE SEQUENCE [LARGE SCALE GENOMIC DNA]</scope>
    <source>
        <strain evidence="2">DSM 17980</strain>
    </source>
</reference>
<sequence>MRFERLTPNQFARIQDGFDTLLVSAYCPLPLDPAVSHLAAVWIGQRLADGAAGRFQGRAALWPLGHNAFVRASDRAWLADLRRGFPYGVRHGVLVTDRTLTDDVLRLADADGADWLIFDWWQWLRRRVPAERLPEAWAFLCHACPAYAASEERLSLGLPDDVMQAMAAEGQRLFSAMEEALSRHILALWA</sequence>
<evidence type="ECO:0000313" key="1">
    <source>
        <dbReference type="EMBL" id="SFV00905.1"/>
    </source>
</evidence>
<dbReference type="AlphaFoldDB" id="A0A1I7KU11"/>
<dbReference type="Proteomes" id="UP000183508">
    <property type="component" value="Unassembled WGS sequence"/>
</dbReference>
<organism evidence="1 2">
    <name type="scientific">Alicyclobacillus macrosporangiidus</name>
    <dbReference type="NCBI Taxonomy" id="392015"/>
    <lineage>
        <taxon>Bacteria</taxon>
        <taxon>Bacillati</taxon>
        <taxon>Bacillota</taxon>
        <taxon>Bacilli</taxon>
        <taxon>Bacillales</taxon>
        <taxon>Alicyclobacillaceae</taxon>
        <taxon>Alicyclobacillus</taxon>
    </lineage>
</organism>